<evidence type="ECO:0000259" key="1">
    <source>
        <dbReference type="Pfam" id="PF10040"/>
    </source>
</evidence>
<reference evidence="2 3" key="1">
    <citation type="submission" date="2021-01" db="EMBL/GenBank/DDBJ databases">
        <title>Genomic Encyclopedia of Type Strains, Phase IV (KMG-IV): sequencing the most valuable type-strain genomes for metagenomic binning, comparative biology and taxonomic classification.</title>
        <authorList>
            <person name="Goeker M."/>
        </authorList>
    </citation>
    <scope>NUCLEOTIDE SEQUENCE [LARGE SCALE GENOMIC DNA]</scope>
    <source>
        <strain evidence="2 3">DSM 28236</strain>
    </source>
</reference>
<evidence type="ECO:0000313" key="3">
    <source>
        <dbReference type="Proteomes" id="UP000808914"/>
    </source>
</evidence>
<protein>
    <recommendedName>
        <fullName evidence="1">CRISPR-associated protein Cas6 C-terminal domain-containing protein</fullName>
    </recommendedName>
</protein>
<accession>A0ABS2PYI4</accession>
<name>A0ABS2PYI4_9BACL</name>
<comment type="caution">
    <text evidence="2">The sequence shown here is derived from an EMBL/GenBank/DDBJ whole genome shotgun (WGS) entry which is preliminary data.</text>
</comment>
<dbReference type="Proteomes" id="UP000808914">
    <property type="component" value="Unassembled WGS sequence"/>
</dbReference>
<dbReference type="InterPro" id="IPR019267">
    <property type="entry name" value="CRISPR-assoc_Cas6_C"/>
</dbReference>
<organism evidence="2 3">
    <name type="scientific">Scopulibacillus daqui</name>
    <dbReference type="NCBI Taxonomy" id="1469162"/>
    <lineage>
        <taxon>Bacteria</taxon>
        <taxon>Bacillati</taxon>
        <taxon>Bacillota</taxon>
        <taxon>Bacilli</taxon>
        <taxon>Bacillales</taxon>
        <taxon>Sporolactobacillaceae</taxon>
        <taxon>Scopulibacillus</taxon>
    </lineage>
</organism>
<dbReference type="EMBL" id="JAFBER010000003">
    <property type="protein sequence ID" value="MBM7644539.1"/>
    <property type="molecule type" value="Genomic_DNA"/>
</dbReference>
<keyword evidence="3" id="KW-1185">Reference proteome</keyword>
<feature type="domain" description="CRISPR-associated protein Cas6 C-terminal" evidence="1">
    <location>
        <begin position="189"/>
        <end position="311"/>
    </location>
</feature>
<proteinExistence type="predicted"/>
<gene>
    <name evidence="2" type="ORF">JOD45_000732</name>
</gene>
<evidence type="ECO:0000313" key="2">
    <source>
        <dbReference type="EMBL" id="MBM7644539.1"/>
    </source>
</evidence>
<dbReference type="Pfam" id="PF10040">
    <property type="entry name" value="CRISPR_Cas6"/>
    <property type="match status" value="1"/>
</dbReference>
<dbReference type="RefSeq" id="WP_338056018.1">
    <property type="nucleotide sequence ID" value="NZ_JAFBER010000003.1"/>
</dbReference>
<sequence>MSFTFFNEFKVARFYAMYSVGEEGLYLPAYKGSTFRGVFGMALKEVACNCPKGSGHEPYCIYAYLFETALSNTEANHLPRPFILEPPNNEEEYYPPGERIWLGFTLLGGAIQYLPIIIYTLKLLGEKGFGKGKHSAKLVQVFSLNLSGSMESIYKIDSPTICNHFSIYTGSEIIEHFLNKNHKINQCTLHFVTPTRLKYNGQYTDYPEFHIVLRSIVRRITSLYYVHHNGEKQSENWALLFETAENIKLIKSAVRWYDWERYSNRQHQRMKMGGIVGQATYVGDLQLFIPWLILGEYVNLGKNATFGLGKIKIILKH</sequence>
<dbReference type="Gene3D" id="3.30.70.1900">
    <property type="match status" value="1"/>
</dbReference>